<comment type="cofactor">
    <cofactor evidence="1 12">
        <name>heme</name>
        <dbReference type="ChEBI" id="CHEBI:30413"/>
    </cofactor>
</comment>
<evidence type="ECO:0000256" key="4">
    <source>
        <dbReference type="ARBA" id="ARBA00022617"/>
    </source>
</evidence>
<dbReference type="InterPro" id="IPR002401">
    <property type="entry name" value="Cyt_P450_E_grp-I"/>
</dbReference>
<proteinExistence type="inferred from homology"/>
<dbReference type="EMBL" id="ML178839">
    <property type="protein sequence ID" value="TFK98427.1"/>
    <property type="molecule type" value="Genomic_DNA"/>
</dbReference>
<accession>A0A5C3QB57</accession>
<evidence type="ECO:0000256" key="8">
    <source>
        <dbReference type="ARBA" id="ARBA00023002"/>
    </source>
</evidence>
<protein>
    <submittedName>
        <fullName evidence="13">Cytochrome P450</fullName>
    </submittedName>
</protein>
<keyword evidence="6 12" id="KW-0479">Metal-binding</keyword>
<dbReference type="STRING" id="1884261.A0A5C3QB57"/>
<comment type="similarity">
    <text evidence="3">Belongs to the cytochrome P450 family.</text>
</comment>
<feature type="binding site" description="axial binding residue" evidence="12">
    <location>
        <position position="459"/>
    </location>
    <ligand>
        <name>heme</name>
        <dbReference type="ChEBI" id="CHEBI:30413"/>
    </ligand>
    <ligandPart>
        <name>Fe</name>
        <dbReference type="ChEBI" id="CHEBI:18248"/>
    </ligandPart>
</feature>
<keyword evidence="4 12" id="KW-0349">Heme</keyword>
<evidence type="ECO:0000256" key="6">
    <source>
        <dbReference type="ARBA" id="ARBA00022723"/>
    </source>
</evidence>
<evidence type="ECO:0000256" key="9">
    <source>
        <dbReference type="ARBA" id="ARBA00023004"/>
    </source>
</evidence>
<dbReference type="Proteomes" id="UP000305067">
    <property type="component" value="Unassembled WGS sequence"/>
</dbReference>
<dbReference type="PRINTS" id="PR00463">
    <property type="entry name" value="EP450I"/>
</dbReference>
<keyword evidence="7" id="KW-1133">Transmembrane helix</keyword>
<dbReference type="GO" id="GO:0016705">
    <property type="term" value="F:oxidoreductase activity, acting on paired donors, with incorporation or reduction of molecular oxygen"/>
    <property type="evidence" value="ECO:0007669"/>
    <property type="project" value="InterPro"/>
</dbReference>
<evidence type="ECO:0000256" key="5">
    <source>
        <dbReference type="ARBA" id="ARBA00022692"/>
    </source>
</evidence>
<dbReference type="PANTHER" id="PTHR46206:SF5">
    <property type="entry name" value="P450, PUTATIVE (EUROFUNG)-RELATED"/>
    <property type="match status" value="1"/>
</dbReference>
<dbReference type="Pfam" id="PF00067">
    <property type="entry name" value="p450"/>
    <property type="match status" value="1"/>
</dbReference>
<dbReference type="InterPro" id="IPR001128">
    <property type="entry name" value="Cyt_P450"/>
</dbReference>
<dbReference type="SUPFAM" id="SSF48264">
    <property type="entry name" value="Cytochrome P450"/>
    <property type="match status" value="1"/>
</dbReference>
<dbReference type="PANTHER" id="PTHR46206">
    <property type="entry name" value="CYTOCHROME P450"/>
    <property type="match status" value="1"/>
</dbReference>
<dbReference type="CDD" id="cd11041">
    <property type="entry name" value="CYP503A1-like"/>
    <property type="match status" value="1"/>
</dbReference>
<evidence type="ECO:0000256" key="2">
    <source>
        <dbReference type="ARBA" id="ARBA00004370"/>
    </source>
</evidence>
<keyword evidence="11" id="KW-0472">Membrane</keyword>
<dbReference type="OrthoDB" id="1844152at2759"/>
<evidence type="ECO:0000256" key="1">
    <source>
        <dbReference type="ARBA" id="ARBA00001971"/>
    </source>
</evidence>
<evidence type="ECO:0000313" key="13">
    <source>
        <dbReference type="EMBL" id="TFK98427.1"/>
    </source>
</evidence>
<dbReference type="InterPro" id="IPR036396">
    <property type="entry name" value="Cyt_P450_sf"/>
</dbReference>
<evidence type="ECO:0000256" key="7">
    <source>
        <dbReference type="ARBA" id="ARBA00022989"/>
    </source>
</evidence>
<reference evidence="13 14" key="1">
    <citation type="journal article" date="2019" name="Nat. Ecol. Evol.">
        <title>Megaphylogeny resolves global patterns of mushroom evolution.</title>
        <authorList>
            <person name="Varga T."/>
            <person name="Krizsan K."/>
            <person name="Foldi C."/>
            <person name="Dima B."/>
            <person name="Sanchez-Garcia M."/>
            <person name="Sanchez-Ramirez S."/>
            <person name="Szollosi G.J."/>
            <person name="Szarkandi J.G."/>
            <person name="Papp V."/>
            <person name="Albert L."/>
            <person name="Andreopoulos W."/>
            <person name="Angelini C."/>
            <person name="Antonin V."/>
            <person name="Barry K.W."/>
            <person name="Bougher N.L."/>
            <person name="Buchanan P."/>
            <person name="Buyck B."/>
            <person name="Bense V."/>
            <person name="Catcheside P."/>
            <person name="Chovatia M."/>
            <person name="Cooper J."/>
            <person name="Damon W."/>
            <person name="Desjardin D."/>
            <person name="Finy P."/>
            <person name="Geml J."/>
            <person name="Haridas S."/>
            <person name="Hughes K."/>
            <person name="Justo A."/>
            <person name="Karasinski D."/>
            <person name="Kautmanova I."/>
            <person name="Kiss B."/>
            <person name="Kocsube S."/>
            <person name="Kotiranta H."/>
            <person name="LaButti K.M."/>
            <person name="Lechner B.E."/>
            <person name="Liimatainen K."/>
            <person name="Lipzen A."/>
            <person name="Lukacs Z."/>
            <person name="Mihaltcheva S."/>
            <person name="Morgado L.N."/>
            <person name="Niskanen T."/>
            <person name="Noordeloos M.E."/>
            <person name="Ohm R.A."/>
            <person name="Ortiz-Santana B."/>
            <person name="Ovrebo C."/>
            <person name="Racz N."/>
            <person name="Riley R."/>
            <person name="Savchenko A."/>
            <person name="Shiryaev A."/>
            <person name="Soop K."/>
            <person name="Spirin V."/>
            <person name="Szebenyi C."/>
            <person name="Tomsovsky M."/>
            <person name="Tulloss R.E."/>
            <person name="Uehling J."/>
            <person name="Grigoriev I.V."/>
            <person name="Vagvolgyi C."/>
            <person name="Papp T."/>
            <person name="Martin F.M."/>
            <person name="Miettinen O."/>
            <person name="Hibbett D.S."/>
            <person name="Nagy L.G."/>
        </authorList>
    </citation>
    <scope>NUCLEOTIDE SEQUENCE [LARGE SCALE GENOMIC DNA]</scope>
    <source>
        <strain evidence="13 14">CBS 309.79</strain>
    </source>
</reference>
<evidence type="ECO:0000256" key="11">
    <source>
        <dbReference type="ARBA" id="ARBA00023136"/>
    </source>
</evidence>
<comment type="subcellular location">
    <subcellularLocation>
        <location evidence="2">Membrane</location>
    </subcellularLocation>
</comment>
<keyword evidence="14" id="KW-1185">Reference proteome</keyword>
<evidence type="ECO:0000313" key="14">
    <source>
        <dbReference type="Proteomes" id="UP000305067"/>
    </source>
</evidence>
<organism evidence="13 14">
    <name type="scientific">Pterulicium gracile</name>
    <dbReference type="NCBI Taxonomy" id="1884261"/>
    <lineage>
        <taxon>Eukaryota</taxon>
        <taxon>Fungi</taxon>
        <taxon>Dikarya</taxon>
        <taxon>Basidiomycota</taxon>
        <taxon>Agaricomycotina</taxon>
        <taxon>Agaricomycetes</taxon>
        <taxon>Agaricomycetidae</taxon>
        <taxon>Agaricales</taxon>
        <taxon>Pleurotineae</taxon>
        <taxon>Pterulaceae</taxon>
        <taxon>Pterulicium</taxon>
    </lineage>
</organism>
<keyword evidence="10" id="KW-0503">Monooxygenase</keyword>
<evidence type="ECO:0000256" key="10">
    <source>
        <dbReference type="ARBA" id="ARBA00023033"/>
    </source>
</evidence>
<evidence type="ECO:0000256" key="12">
    <source>
        <dbReference type="PIRSR" id="PIRSR602401-1"/>
    </source>
</evidence>
<keyword evidence="8" id="KW-0560">Oxidoreductase</keyword>
<dbReference type="Gene3D" id="1.10.630.10">
    <property type="entry name" value="Cytochrome P450"/>
    <property type="match status" value="1"/>
</dbReference>
<name>A0A5C3QB57_9AGAR</name>
<gene>
    <name evidence="13" type="ORF">BDV98DRAFT_595660</name>
</gene>
<dbReference type="GO" id="GO:0004497">
    <property type="term" value="F:monooxygenase activity"/>
    <property type="evidence" value="ECO:0007669"/>
    <property type="project" value="UniProtKB-KW"/>
</dbReference>
<dbReference type="GO" id="GO:0016020">
    <property type="term" value="C:membrane"/>
    <property type="evidence" value="ECO:0007669"/>
    <property type="project" value="UniProtKB-SubCell"/>
</dbReference>
<dbReference type="GO" id="GO:0020037">
    <property type="term" value="F:heme binding"/>
    <property type="evidence" value="ECO:0007669"/>
    <property type="project" value="InterPro"/>
</dbReference>
<sequence>MSFSLPQPAYVLLGTFLLWRLLKNVVLARTRNLNHIPTIGLCSKLPWPLDTLFYYAGLVEYTFRCHALMKEGYKKYTTYGIFKVPAADWMCVVSNREMIEDLRKAPADTLSFYAAVDIELEVASTLGQNVTNHPYHLNVLRNQVTKNLGTLVPELREELGLSLDEFLEVPKTGEWKSVHVASRFADVLGRSANRVYVGAELCRDPGYIKLNVQHTNHVLKSAIILNMFSKLLKPAVSYWLRDVPKSIDREMKYLHRLIDDRRQYLSSTYDGSPEKPNDLLMWLMEEAKGDEQSDRNLALRVLALNFAAIHTTSMSLGHAIYHVAADADLARGLREEVEAVVSEFGWTKHSISKLVKMDSFLRESQRVNGLGSLLMGRLALKPFTFSNGVTVPVGTHLSVAIEAVHSDPTNYGDDVDEFKPLRFLACESQPLGDQQQQENRPLTSTSPEYLAWGHGSAACPGRFFASTVLKLALGQILMSYDVKTADGRRPENMRFGKYTLPNPKAEVLFRRRESV</sequence>
<dbReference type="AlphaFoldDB" id="A0A5C3QB57"/>
<keyword evidence="5" id="KW-0812">Transmembrane</keyword>
<dbReference type="GO" id="GO:0005506">
    <property type="term" value="F:iron ion binding"/>
    <property type="evidence" value="ECO:0007669"/>
    <property type="project" value="InterPro"/>
</dbReference>
<keyword evidence="9 12" id="KW-0408">Iron</keyword>
<evidence type="ECO:0000256" key="3">
    <source>
        <dbReference type="ARBA" id="ARBA00010617"/>
    </source>
</evidence>